<sequence length="251" mass="27971">MCKFYKYYKELKKSKESPLQTAFPFLMKEKCCVSFVGAGGKSSLIACIADWGALHQKKVLVTTTTHIFRPSSLKLAQTEQELEHIWQTDNWAVIGTVDSVQPQKLQSPDPHWLQRAAELADLILIEADGSKRLPCKVPDSHEPVILPQTDVVVAVLGLSALDLPLKDCCFRLDQATKLLSAKESHPLTCQHMATIFASRQGLRKATNNSEYVVVLNQCDNEDRKNAGEQISDILCGLDPTINHIILTKLHP</sequence>
<dbReference type="AlphaFoldDB" id="A0A7X2P3W7"/>
<evidence type="ECO:0000313" key="2">
    <source>
        <dbReference type="Proteomes" id="UP000440513"/>
    </source>
</evidence>
<gene>
    <name evidence="1" type="primary">yqeC</name>
    <name evidence="1" type="ORF">FYJ57_09255</name>
</gene>
<name>A0A7X2P3W7_9FIRM</name>
<dbReference type="EMBL" id="VUMS01000015">
    <property type="protein sequence ID" value="MST66904.1"/>
    <property type="molecule type" value="Genomic_DNA"/>
</dbReference>
<accession>A0A7X2P3W7</accession>
<dbReference type="Proteomes" id="UP000440513">
    <property type="component" value="Unassembled WGS sequence"/>
</dbReference>
<protein>
    <submittedName>
        <fullName evidence="1">Putative selenium-dependent hydroxylase accessory protein YqeC</fullName>
    </submittedName>
</protein>
<proteinExistence type="predicted"/>
<comment type="caution">
    <text evidence="1">The sequence shown here is derived from an EMBL/GenBank/DDBJ whole genome shotgun (WGS) entry which is preliminary data.</text>
</comment>
<dbReference type="RefSeq" id="WP_154432434.1">
    <property type="nucleotide sequence ID" value="NZ_JBQHQP010000003.1"/>
</dbReference>
<dbReference type="Pfam" id="PF19842">
    <property type="entry name" value="YqeC"/>
    <property type="match status" value="1"/>
</dbReference>
<evidence type="ECO:0000313" key="1">
    <source>
        <dbReference type="EMBL" id="MST66904.1"/>
    </source>
</evidence>
<keyword evidence="2" id="KW-1185">Reference proteome</keyword>
<dbReference type="NCBIfam" id="TIGR03172">
    <property type="entry name" value="selenium cofactor biosynthesis protein YqeC"/>
    <property type="match status" value="1"/>
</dbReference>
<reference evidence="1 2" key="1">
    <citation type="submission" date="2019-08" db="EMBL/GenBank/DDBJ databases">
        <title>In-depth cultivation of the pig gut microbiome towards novel bacterial diversity and tailored functional studies.</title>
        <authorList>
            <person name="Wylensek D."/>
            <person name="Hitch T.C.A."/>
            <person name="Clavel T."/>
        </authorList>
    </citation>
    <scope>NUCLEOTIDE SEQUENCE [LARGE SCALE GENOMIC DNA]</scope>
    <source>
        <strain evidence="1 2">BSM-380-WT-5A</strain>
    </source>
</reference>
<organism evidence="1 2">
    <name type="scientific">Oliverpabstia intestinalis</name>
    <dbReference type="NCBI Taxonomy" id="2606633"/>
    <lineage>
        <taxon>Bacteria</taxon>
        <taxon>Bacillati</taxon>
        <taxon>Bacillota</taxon>
        <taxon>Clostridia</taxon>
        <taxon>Lachnospirales</taxon>
        <taxon>Lachnospiraceae</taxon>
        <taxon>Oliverpabstia</taxon>
    </lineage>
</organism>
<dbReference type="InterPro" id="IPR017587">
    <property type="entry name" value="YqeC"/>
</dbReference>